<dbReference type="EMBL" id="BARV01010340">
    <property type="protein sequence ID" value="GAI11034.1"/>
    <property type="molecule type" value="Genomic_DNA"/>
</dbReference>
<comment type="caution">
    <text evidence="1">The sequence shown here is derived from an EMBL/GenBank/DDBJ whole genome shotgun (WGS) entry which is preliminary data.</text>
</comment>
<feature type="non-terminal residue" evidence="1">
    <location>
        <position position="1"/>
    </location>
</feature>
<proteinExistence type="predicted"/>
<dbReference type="AlphaFoldDB" id="X1MXF9"/>
<organism evidence="1">
    <name type="scientific">marine sediment metagenome</name>
    <dbReference type="NCBI Taxonomy" id="412755"/>
    <lineage>
        <taxon>unclassified sequences</taxon>
        <taxon>metagenomes</taxon>
        <taxon>ecological metagenomes</taxon>
    </lineage>
</organism>
<sequence>FLSLHEEAPEADDITKNVREANININGFSLRAGIRISF</sequence>
<evidence type="ECO:0000313" key="1">
    <source>
        <dbReference type="EMBL" id="GAI11034.1"/>
    </source>
</evidence>
<protein>
    <submittedName>
        <fullName evidence="1">Uncharacterized protein</fullName>
    </submittedName>
</protein>
<gene>
    <name evidence="1" type="ORF">S06H3_20048</name>
</gene>
<accession>X1MXF9</accession>
<reference evidence="1" key="1">
    <citation type="journal article" date="2014" name="Front. Microbiol.">
        <title>High frequency of phylogenetically diverse reductive dehalogenase-homologous genes in deep subseafloor sedimentary metagenomes.</title>
        <authorList>
            <person name="Kawai M."/>
            <person name="Futagami T."/>
            <person name="Toyoda A."/>
            <person name="Takaki Y."/>
            <person name="Nishi S."/>
            <person name="Hori S."/>
            <person name="Arai W."/>
            <person name="Tsubouchi T."/>
            <person name="Morono Y."/>
            <person name="Uchiyama I."/>
            <person name="Ito T."/>
            <person name="Fujiyama A."/>
            <person name="Inagaki F."/>
            <person name="Takami H."/>
        </authorList>
    </citation>
    <scope>NUCLEOTIDE SEQUENCE</scope>
    <source>
        <strain evidence="1">Expedition CK06-06</strain>
    </source>
</reference>
<name>X1MXF9_9ZZZZ</name>